<feature type="compositionally biased region" description="Polar residues" evidence="1">
    <location>
        <begin position="170"/>
        <end position="179"/>
    </location>
</feature>
<evidence type="ECO:0000313" key="4">
    <source>
        <dbReference type="Proteomes" id="UP000542210"/>
    </source>
</evidence>
<feature type="compositionally biased region" description="Low complexity" evidence="1">
    <location>
        <begin position="55"/>
        <end position="75"/>
    </location>
</feature>
<accession>A0A7W7GCP2</accession>
<evidence type="ECO:0000256" key="1">
    <source>
        <dbReference type="SAM" id="MobiDB-lite"/>
    </source>
</evidence>
<feature type="transmembrane region" description="Helical" evidence="2">
    <location>
        <begin position="82"/>
        <end position="105"/>
    </location>
</feature>
<dbReference type="AlphaFoldDB" id="A0A7W7GCP2"/>
<name>A0A7W7GCP2_9ACTN</name>
<dbReference type="EMBL" id="JACHND010000001">
    <property type="protein sequence ID" value="MBB4704797.1"/>
    <property type="molecule type" value="Genomic_DNA"/>
</dbReference>
<feature type="region of interest" description="Disordered" evidence="1">
    <location>
        <begin position="1"/>
        <end position="77"/>
    </location>
</feature>
<evidence type="ECO:0008006" key="5">
    <source>
        <dbReference type="Google" id="ProtNLM"/>
    </source>
</evidence>
<keyword evidence="2" id="KW-0472">Membrane</keyword>
<comment type="caution">
    <text evidence="3">The sequence shown here is derived from an EMBL/GenBank/DDBJ whole genome shotgun (WGS) entry which is preliminary data.</text>
</comment>
<protein>
    <recommendedName>
        <fullName evidence="5">Cell division protein FtsL</fullName>
    </recommendedName>
</protein>
<sequence length="179" mass="19087">MRNDEEPTIQTGGGTATAVDDRPVRAPRAARGVTAPPSRPARAPRRAVPPRPPRRGSVPATQAPAAARPAATGPRNVPRTPFVLLVVGLLCGGLVTLLLLNTVLAQDSFRVNDLRDSTRELHEQAQDLNKQLLQRSQPEAVAEEARKHGVRPDNSAPEILDVPEGRVVGGQSQVEVPVP</sequence>
<dbReference type="RefSeq" id="WP_184886061.1">
    <property type="nucleotide sequence ID" value="NZ_BOOV01000037.1"/>
</dbReference>
<reference evidence="3 4" key="1">
    <citation type="submission" date="2020-08" db="EMBL/GenBank/DDBJ databases">
        <title>Sequencing the genomes of 1000 actinobacteria strains.</title>
        <authorList>
            <person name="Klenk H.-P."/>
        </authorList>
    </citation>
    <scope>NUCLEOTIDE SEQUENCE [LARGE SCALE GENOMIC DNA]</scope>
    <source>
        <strain evidence="3 4">DSM 45784</strain>
    </source>
</reference>
<evidence type="ECO:0000313" key="3">
    <source>
        <dbReference type="EMBL" id="MBB4704797.1"/>
    </source>
</evidence>
<keyword evidence="2" id="KW-1133">Transmembrane helix</keyword>
<proteinExistence type="predicted"/>
<dbReference type="Proteomes" id="UP000542210">
    <property type="component" value="Unassembled WGS sequence"/>
</dbReference>
<feature type="region of interest" description="Disordered" evidence="1">
    <location>
        <begin position="135"/>
        <end position="179"/>
    </location>
</feature>
<evidence type="ECO:0000256" key="2">
    <source>
        <dbReference type="SAM" id="Phobius"/>
    </source>
</evidence>
<keyword evidence="4" id="KW-1185">Reference proteome</keyword>
<organism evidence="3 4">
    <name type="scientific">Sphaerisporangium siamense</name>
    <dbReference type="NCBI Taxonomy" id="795645"/>
    <lineage>
        <taxon>Bacteria</taxon>
        <taxon>Bacillati</taxon>
        <taxon>Actinomycetota</taxon>
        <taxon>Actinomycetes</taxon>
        <taxon>Streptosporangiales</taxon>
        <taxon>Streptosporangiaceae</taxon>
        <taxon>Sphaerisporangium</taxon>
    </lineage>
</organism>
<keyword evidence="2" id="KW-0812">Transmembrane</keyword>
<gene>
    <name evidence="3" type="ORF">BJ982_006341</name>
</gene>